<reference evidence="5" key="1">
    <citation type="submission" date="2021-12" db="EMBL/GenBank/DDBJ databases">
        <title>Alicyclobacillaceae gen. nov., sp. nov., isolated from chalcocite enrichment system.</title>
        <authorList>
            <person name="Jiang Z."/>
        </authorList>
    </citation>
    <scope>NUCLEOTIDE SEQUENCE</scope>
    <source>
        <strain evidence="5">MYW30-H2</strain>
    </source>
</reference>
<accession>A0ABY4CP57</accession>
<dbReference type="RefSeq" id="WP_347437672.1">
    <property type="nucleotide sequence ID" value="NZ_CP089291.1"/>
</dbReference>
<dbReference type="Proteomes" id="UP000830167">
    <property type="component" value="Chromosome"/>
</dbReference>
<evidence type="ECO:0000259" key="4">
    <source>
        <dbReference type="Pfam" id="PF17853"/>
    </source>
</evidence>
<evidence type="ECO:0000259" key="3">
    <source>
        <dbReference type="Pfam" id="PF13556"/>
    </source>
</evidence>
<feature type="domain" description="PucR C-terminal helix-turn-helix" evidence="3">
    <location>
        <begin position="490"/>
        <end position="546"/>
    </location>
</feature>
<dbReference type="Pfam" id="PF07905">
    <property type="entry name" value="PucR"/>
    <property type="match status" value="1"/>
</dbReference>
<dbReference type="InterPro" id="IPR012914">
    <property type="entry name" value="PucR_dom"/>
</dbReference>
<dbReference type="PANTHER" id="PTHR33744">
    <property type="entry name" value="CARBOHYDRATE DIACID REGULATOR"/>
    <property type="match status" value="1"/>
</dbReference>
<dbReference type="InterPro" id="IPR025736">
    <property type="entry name" value="PucR_C-HTH_dom"/>
</dbReference>
<dbReference type="InterPro" id="IPR042070">
    <property type="entry name" value="PucR_C-HTH_sf"/>
</dbReference>
<protein>
    <submittedName>
        <fullName evidence="5">PucR family transcriptional regulator ligand-binding domain-containing protein</fullName>
    </submittedName>
</protein>
<feature type="domain" description="CdaR GGDEF-like" evidence="4">
    <location>
        <begin position="317"/>
        <end position="439"/>
    </location>
</feature>
<evidence type="ECO:0000259" key="2">
    <source>
        <dbReference type="Pfam" id="PF07905"/>
    </source>
</evidence>
<dbReference type="Pfam" id="PF17853">
    <property type="entry name" value="GGDEF_2"/>
    <property type="match status" value="1"/>
</dbReference>
<sequence length="563" mass="64976">MEVEFMLTLYDVLKRPLFQQAQVIAGKNGLHRRIRWVHVLEISNFAPFALILGEEMILTSGIGFHSGEDNLIHYMQKLIELNVSCLCVEMGEYLQFIPDEMIDIANQNNFPLIVFPKMVRFVDITLDLHPLIINGQYKMLQSLLEVSREFSRLSLTSQGTTDVIKLLHKSTQNQIIFLPLDGTPYVAPKMEHIAQNKLLNFLKDHVQILLDKNTSSPYTLKKDDQIILLQPVGAMGQTWAFIAMVSDQEPHEYHSLIIESASLSISQELLRERYMEERKLHTENLWVDDLLNDRIEDDLQIKKFVGPNYQKWNEMSCRVCIIELERSSVGGLDFSKDSLDLAGSHLSLIVRSVFKQHAFLPFITTKGNRIVILVLDLMDKAKEKTLSKERLQYVLSYINNLSLKKKVSDFQLYFGVGQTYVGFKNAHRSHDEAVKALSIRSQYNKTFIFYDDLGFFQLLIDLNEKNMLESFVHHHLGPLIKEDKAKGSDLLRTMKVYLENGGLKKQTADALHIVRQSLYYRLEKIEELLGKEFMSPENRLTIQLALYSYAFLYPNSFDIGSID</sequence>
<organism evidence="5 6">
    <name type="scientific">Fodinisporobacter ferrooxydans</name>
    <dbReference type="NCBI Taxonomy" id="2901836"/>
    <lineage>
        <taxon>Bacteria</taxon>
        <taxon>Bacillati</taxon>
        <taxon>Bacillota</taxon>
        <taxon>Bacilli</taxon>
        <taxon>Bacillales</taxon>
        <taxon>Alicyclobacillaceae</taxon>
        <taxon>Fodinisporobacter</taxon>
    </lineage>
</organism>
<dbReference type="Pfam" id="PF13556">
    <property type="entry name" value="HTH_30"/>
    <property type="match status" value="1"/>
</dbReference>
<evidence type="ECO:0000313" key="6">
    <source>
        <dbReference type="Proteomes" id="UP000830167"/>
    </source>
</evidence>
<dbReference type="EMBL" id="CP089291">
    <property type="protein sequence ID" value="UOF90978.1"/>
    <property type="molecule type" value="Genomic_DNA"/>
</dbReference>
<evidence type="ECO:0000313" key="5">
    <source>
        <dbReference type="EMBL" id="UOF90978.1"/>
    </source>
</evidence>
<keyword evidence="6" id="KW-1185">Reference proteome</keyword>
<dbReference type="PANTHER" id="PTHR33744:SF1">
    <property type="entry name" value="DNA-BINDING TRANSCRIPTIONAL ACTIVATOR ADER"/>
    <property type="match status" value="1"/>
</dbReference>
<dbReference type="Gene3D" id="1.10.10.2840">
    <property type="entry name" value="PucR C-terminal helix-turn-helix domain"/>
    <property type="match status" value="1"/>
</dbReference>
<dbReference type="InterPro" id="IPR051448">
    <property type="entry name" value="CdaR-like_regulators"/>
</dbReference>
<dbReference type="InterPro" id="IPR041522">
    <property type="entry name" value="CdaR_GGDEF"/>
</dbReference>
<proteinExistence type="inferred from homology"/>
<name>A0ABY4CP57_9BACL</name>
<comment type="similarity">
    <text evidence="1">Belongs to the CdaR family.</text>
</comment>
<gene>
    <name evidence="5" type="ORF">LSG31_01455</name>
</gene>
<feature type="domain" description="Purine catabolism PurC-like" evidence="2">
    <location>
        <begin position="11"/>
        <end position="131"/>
    </location>
</feature>
<evidence type="ECO:0000256" key="1">
    <source>
        <dbReference type="ARBA" id="ARBA00006754"/>
    </source>
</evidence>